<comment type="similarity">
    <text evidence="2">Belongs to the GtrA family.</text>
</comment>
<evidence type="ECO:0000313" key="9">
    <source>
        <dbReference type="Proteomes" id="UP000177610"/>
    </source>
</evidence>
<feature type="transmembrane region" description="Helical" evidence="6">
    <location>
        <begin position="68"/>
        <end position="86"/>
    </location>
</feature>
<dbReference type="GO" id="GO:0005886">
    <property type="term" value="C:plasma membrane"/>
    <property type="evidence" value="ECO:0007669"/>
    <property type="project" value="TreeGrafter"/>
</dbReference>
<dbReference type="AlphaFoldDB" id="A0A1F5N8Q9"/>
<dbReference type="GO" id="GO:0000271">
    <property type="term" value="P:polysaccharide biosynthetic process"/>
    <property type="evidence" value="ECO:0007669"/>
    <property type="project" value="InterPro"/>
</dbReference>
<reference evidence="8 9" key="1">
    <citation type="journal article" date="2016" name="Nat. Commun.">
        <title>Thousands of microbial genomes shed light on interconnected biogeochemical processes in an aquifer system.</title>
        <authorList>
            <person name="Anantharaman K."/>
            <person name="Brown C.T."/>
            <person name="Hug L.A."/>
            <person name="Sharon I."/>
            <person name="Castelle C.J."/>
            <person name="Probst A.J."/>
            <person name="Thomas B.C."/>
            <person name="Singh A."/>
            <person name="Wilkins M.J."/>
            <person name="Karaoz U."/>
            <person name="Brodie E.L."/>
            <person name="Williams K.H."/>
            <person name="Hubbard S.S."/>
            <person name="Banfield J.F."/>
        </authorList>
    </citation>
    <scope>NUCLEOTIDE SEQUENCE [LARGE SCALE GENOMIC DNA]</scope>
</reference>
<dbReference type="Pfam" id="PF04138">
    <property type="entry name" value="GtrA_DPMS_TM"/>
    <property type="match status" value="1"/>
</dbReference>
<feature type="transmembrane region" description="Helical" evidence="6">
    <location>
        <begin position="35"/>
        <end position="56"/>
    </location>
</feature>
<evidence type="ECO:0000256" key="2">
    <source>
        <dbReference type="ARBA" id="ARBA00009399"/>
    </source>
</evidence>
<evidence type="ECO:0000256" key="4">
    <source>
        <dbReference type="ARBA" id="ARBA00022989"/>
    </source>
</evidence>
<feature type="transmembrane region" description="Helical" evidence="6">
    <location>
        <begin position="166"/>
        <end position="190"/>
    </location>
</feature>
<evidence type="ECO:0000256" key="6">
    <source>
        <dbReference type="SAM" id="Phobius"/>
    </source>
</evidence>
<proteinExistence type="inferred from homology"/>
<dbReference type="PANTHER" id="PTHR38459">
    <property type="entry name" value="PROPHAGE BACTOPRENOL-LINKED GLUCOSE TRANSLOCASE HOMOLOG"/>
    <property type="match status" value="1"/>
</dbReference>
<dbReference type="STRING" id="1817821.A2717_00795"/>
<gene>
    <name evidence="8" type="ORF">A2717_00795</name>
</gene>
<evidence type="ECO:0000313" key="8">
    <source>
        <dbReference type="EMBL" id="OGE74056.1"/>
    </source>
</evidence>
<evidence type="ECO:0000259" key="7">
    <source>
        <dbReference type="Pfam" id="PF04138"/>
    </source>
</evidence>
<dbReference type="InterPro" id="IPR007267">
    <property type="entry name" value="GtrA_DPMS_TM"/>
</dbReference>
<feature type="domain" description="GtrA/DPMS transmembrane" evidence="7">
    <location>
        <begin position="67"/>
        <end position="192"/>
    </location>
</feature>
<accession>A0A1F5N8Q9</accession>
<comment type="caution">
    <text evidence="8">The sequence shown here is derived from an EMBL/GenBank/DDBJ whole genome shotgun (WGS) entry which is preliminary data.</text>
</comment>
<dbReference type="EMBL" id="MFEH01000002">
    <property type="protein sequence ID" value="OGE74056.1"/>
    <property type="molecule type" value="Genomic_DNA"/>
</dbReference>
<protein>
    <recommendedName>
        <fullName evidence="7">GtrA/DPMS transmembrane domain-containing protein</fullName>
    </recommendedName>
</protein>
<dbReference type="PANTHER" id="PTHR38459:SF1">
    <property type="entry name" value="PROPHAGE BACTOPRENOL-LINKED GLUCOSE TRANSLOCASE HOMOLOG"/>
    <property type="match status" value="1"/>
</dbReference>
<feature type="transmembrane region" description="Helical" evidence="6">
    <location>
        <begin position="92"/>
        <end position="115"/>
    </location>
</feature>
<keyword evidence="3 6" id="KW-0812">Transmembrane</keyword>
<keyword evidence="4 6" id="KW-1133">Transmembrane helix</keyword>
<organism evidence="8 9">
    <name type="scientific">Candidatus Doudnabacteria bacterium RIFCSPHIGHO2_01_FULL_41_86</name>
    <dbReference type="NCBI Taxonomy" id="1817821"/>
    <lineage>
        <taxon>Bacteria</taxon>
        <taxon>Candidatus Doudnaibacteriota</taxon>
    </lineage>
</organism>
<name>A0A1F5N8Q9_9BACT</name>
<keyword evidence="5 6" id="KW-0472">Membrane</keyword>
<feature type="transmembrane region" description="Helical" evidence="6">
    <location>
        <begin position="135"/>
        <end position="154"/>
    </location>
</feature>
<evidence type="ECO:0000256" key="1">
    <source>
        <dbReference type="ARBA" id="ARBA00004141"/>
    </source>
</evidence>
<evidence type="ECO:0000256" key="5">
    <source>
        <dbReference type="ARBA" id="ARBA00023136"/>
    </source>
</evidence>
<evidence type="ECO:0000256" key="3">
    <source>
        <dbReference type="ARBA" id="ARBA00022692"/>
    </source>
</evidence>
<sequence length="195" mass="21337">MLKDYKLGALAGFLTGICLIPTAWNSGYQQTGILFAVPFIIALVIMFGVWLGKFLSNFLPIMYQLSRFAAVGILNTAINFAVLNLLSLWSGITAGISVGEYNIPATIIAATNSYFWNKHWVFQGRQSAIQDVPKFILVTCLGLLARSTVLVVMTSQVSHSGIAAGAWLNISNVVATFVGIFVDFIGYKIFVFKRK</sequence>
<comment type="subcellular location">
    <subcellularLocation>
        <location evidence="1">Membrane</location>
        <topology evidence="1">Multi-pass membrane protein</topology>
    </subcellularLocation>
</comment>
<dbReference type="Proteomes" id="UP000177610">
    <property type="component" value="Unassembled WGS sequence"/>
</dbReference>
<dbReference type="InterPro" id="IPR051401">
    <property type="entry name" value="GtrA_CellWall_Glycosyl"/>
</dbReference>